<keyword evidence="4" id="KW-0238">DNA-binding</keyword>
<evidence type="ECO:0000256" key="6">
    <source>
        <dbReference type="SAM" id="MobiDB-lite"/>
    </source>
</evidence>
<evidence type="ECO:0000256" key="3">
    <source>
        <dbReference type="ARBA" id="ARBA00022578"/>
    </source>
</evidence>
<dbReference type="GO" id="GO:0006313">
    <property type="term" value="P:DNA transposition"/>
    <property type="evidence" value="ECO:0007669"/>
    <property type="project" value="InterPro"/>
</dbReference>
<keyword evidence="5" id="KW-0233">DNA recombination</keyword>
<dbReference type="AlphaFoldDB" id="A0A1N7HJA4"/>
<dbReference type="Pfam" id="PF00872">
    <property type="entry name" value="Transposase_mut"/>
    <property type="match status" value="1"/>
</dbReference>
<protein>
    <submittedName>
        <fullName evidence="7">Transposase, Mutator family</fullName>
    </submittedName>
</protein>
<dbReference type="EMBL" id="FTNI01000055">
    <property type="protein sequence ID" value="SIS24863.1"/>
    <property type="molecule type" value="Genomic_DNA"/>
</dbReference>
<dbReference type="InterPro" id="IPR001207">
    <property type="entry name" value="Transposase_mutator"/>
</dbReference>
<name>A0A1N7HJA4_9ACTN</name>
<evidence type="ECO:0000256" key="5">
    <source>
        <dbReference type="ARBA" id="ARBA00023172"/>
    </source>
</evidence>
<reference evidence="8" key="1">
    <citation type="submission" date="2017-01" db="EMBL/GenBank/DDBJ databases">
        <authorList>
            <person name="Varghese N."/>
            <person name="Submissions S."/>
        </authorList>
    </citation>
    <scope>NUCLEOTIDE SEQUENCE [LARGE SCALE GENOMIC DNA]</scope>
    <source>
        <strain evidence="8">ATCC 12950</strain>
    </source>
</reference>
<comment type="similarity">
    <text evidence="2">Belongs to the transposase mutator family.</text>
</comment>
<keyword evidence="8" id="KW-1185">Reference proteome</keyword>
<feature type="region of interest" description="Disordered" evidence="6">
    <location>
        <begin position="1"/>
        <end position="29"/>
    </location>
</feature>
<accession>A0A1N7HJA4</accession>
<evidence type="ECO:0000313" key="8">
    <source>
        <dbReference type="Proteomes" id="UP000186096"/>
    </source>
</evidence>
<comment type="function">
    <text evidence="1">Required for the transposition of the insertion element.</text>
</comment>
<evidence type="ECO:0000256" key="2">
    <source>
        <dbReference type="ARBA" id="ARBA00010961"/>
    </source>
</evidence>
<dbReference type="STRING" id="58117.SAMN05421833_1556"/>
<dbReference type="Proteomes" id="UP000186096">
    <property type="component" value="Unassembled WGS sequence"/>
</dbReference>
<sequence length="110" mass="11446">MSAEADSLCGASYGERSSERTNQRNGYRTRAWDTRAGTVELAIPKLRQGSALADGAVSEAERQELDLVATLLHLPLGAIEDALTDAAGTPGAPTTRFALAAGPDPVGRHG</sequence>
<evidence type="ECO:0000313" key="7">
    <source>
        <dbReference type="EMBL" id="SIS24863.1"/>
    </source>
</evidence>
<evidence type="ECO:0000256" key="1">
    <source>
        <dbReference type="ARBA" id="ARBA00002190"/>
    </source>
</evidence>
<proteinExistence type="inferred from homology"/>
<keyword evidence="3" id="KW-0815">Transposition</keyword>
<evidence type="ECO:0000256" key="4">
    <source>
        <dbReference type="ARBA" id="ARBA00023125"/>
    </source>
</evidence>
<gene>
    <name evidence="7" type="ORF">SAMN05421833_1556</name>
</gene>
<organism evidence="7 8">
    <name type="scientific">Microbispora rosea</name>
    <dbReference type="NCBI Taxonomy" id="58117"/>
    <lineage>
        <taxon>Bacteria</taxon>
        <taxon>Bacillati</taxon>
        <taxon>Actinomycetota</taxon>
        <taxon>Actinomycetes</taxon>
        <taxon>Streptosporangiales</taxon>
        <taxon>Streptosporangiaceae</taxon>
        <taxon>Microbispora</taxon>
    </lineage>
</organism>
<dbReference type="GO" id="GO:0003677">
    <property type="term" value="F:DNA binding"/>
    <property type="evidence" value="ECO:0007669"/>
    <property type="project" value="UniProtKB-KW"/>
</dbReference>
<dbReference type="GO" id="GO:0004803">
    <property type="term" value="F:transposase activity"/>
    <property type="evidence" value="ECO:0007669"/>
    <property type="project" value="InterPro"/>
</dbReference>